<keyword evidence="4" id="KW-1185">Reference proteome</keyword>
<organism evidence="3 4">
    <name type="scientific">Tremella mesenterica</name>
    <name type="common">Jelly fungus</name>
    <dbReference type="NCBI Taxonomy" id="5217"/>
    <lineage>
        <taxon>Eukaryota</taxon>
        <taxon>Fungi</taxon>
        <taxon>Dikarya</taxon>
        <taxon>Basidiomycota</taxon>
        <taxon>Agaricomycotina</taxon>
        <taxon>Tremellomycetes</taxon>
        <taxon>Tremellales</taxon>
        <taxon>Tremellaceae</taxon>
        <taxon>Tremella</taxon>
    </lineage>
</organism>
<accession>A0A4Q1BUB1</accession>
<evidence type="ECO:0000256" key="1">
    <source>
        <dbReference type="SAM" id="MobiDB-lite"/>
    </source>
</evidence>
<gene>
    <name evidence="3" type="ORF">M231_01109</name>
</gene>
<keyword evidence="2" id="KW-0472">Membrane</keyword>
<evidence type="ECO:0000313" key="3">
    <source>
        <dbReference type="EMBL" id="RXK41610.1"/>
    </source>
</evidence>
<dbReference type="VEuPathDB" id="FungiDB:TREMEDRAFT_59832"/>
<feature type="region of interest" description="Disordered" evidence="1">
    <location>
        <begin position="291"/>
        <end position="326"/>
    </location>
</feature>
<proteinExistence type="predicted"/>
<dbReference type="InParanoid" id="A0A4Q1BUB1"/>
<feature type="compositionally biased region" description="Basic and acidic residues" evidence="1">
    <location>
        <begin position="307"/>
        <end position="326"/>
    </location>
</feature>
<sequence>MNSPYFPPAYEGIIVSLVGGGILITGILGTIYHRRRAHRIPTVIISSTVEEGRRFVKPEIWDVMVESEFGSRFGTIYNNNLGQTSRYDRSLDNSMSGEVFEWTGKAGSRGEELWSKESEMQQERYMRTVEVKGGMSDMGKQEDEGQEINTESEKIKLRKREKENGGKKEEVNVSVNEVQSGFPSPRISNNLDEMRFEDFNPLAVSFLPDSKPTCQAQNSGIHIVRVTYLLALPQPPLSQTSSYTSEHNLIQAGSPGTHESSNMRYMGEEQDEIPEMELAMLTVPLSMTKDDESAFSDLRRKTKKSPNTRERQALGRMEREQEERENLDLVSASAYELRFL</sequence>
<dbReference type="Proteomes" id="UP000289152">
    <property type="component" value="Unassembled WGS sequence"/>
</dbReference>
<feature type="transmembrane region" description="Helical" evidence="2">
    <location>
        <begin position="12"/>
        <end position="32"/>
    </location>
</feature>
<protein>
    <submittedName>
        <fullName evidence="3">Uncharacterized protein</fullName>
    </submittedName>
</protein>
<evidence type="ECO:0000313" key="4">
    <source>
        <dbReference type="Proteomes" id="UP000289152"/>
    </source>
</evidence>
<dbReference type="EMBL" id="SDIL01000007">
    <property type="protein sequence ID" value="RXK41610.1"/>
    <property type="molecule type" value="Genomic_DNA"/>
</dbReference>
<reference evidence="3 4" key="1">
    <citation type="submission" date="2016-06" db="EMBL/GenBank/DDBJ databases">
        <title>Evolution of pathogenesis and genome organization in the Tremellales.</title>
        <authorList>
            <person name="Cuomo C."/>
            <person name="Litvintseva A."/>
            <person name="Heitman J."/>
            <person name="Chen Y."/>
            <person name="Sun S."/>
            <person name="Springer D."/>
            <person name="Dromer F."/>
            <person name="Young S."/>
            <person name="Zeng Q."/>
            <person name="Chapman S."/>
            <person name="Gujja S."/>
            <person name="Saif S."/>
            <person name="Birren B."/>
        </authorList>
    </citation>
    <scope>NUCLEOTIDE SEQUENCE [LARGE SCALE GENOMIC DNA]</scope>
    <source>
        <strain evidence="3 4">ATCC 28783</strain>
    </source>
</reference>
<dbReference type="AlphaFoldDB" id="A0A4Q1BUB1"/>
<keyword evidence="2" id="KW-1133">Transmembrane helix</keyword>
<keyword evidence="2" id="KW-0812">Transmembrane</keyword>
<evidence type="ECO:0000256" key="2">
    <source>
        <dbReference type="SAM" id="Phobius"/>
    </source>
</evidence>
<comment type="caution">
    <text evidence="3">The sequence shown here is derived from an EMBL/GenBank/DDBJ whole genome shotgun (WGS) entry which is preliminary data.</text>
</comment>
<name>A0A4Q1BUB1_TREME</name>